<dbReference type="EMBL" id="QQNA01000463">
    <property type="protein sequence ID" value="RDG30021.1"/>
    <property type="molecule type" value="Genomic_DNA"/>
</dbReference>
<reference evidence="2 3" key="1">
    <citation type="submission" date="2018-07" db="EMBL/GenBank/DDBJ databases">
        <title>Streptomyces species from bats.</title>
        <authorList>
            <person name="Dunlap C."/>
        </authorList>
    </citation>
    <scope>NUCLEOTIDE SEQUENCE [LARGE SCALE GENOMIC DNA]</scope>
    <source>
        <strain evidence="2 3">AC230</strain>
    </source>
</reference>
<dbReference type="Proteomes" id="UP000253741">
    <property type="component" value="Unassembled WGS sequence"/>
</dbReference>
<name>A0A370AL10_9ACTN</name>
<keyword evidence="3" id="KW-1185">Reference proteome</keyword>
<dbReference type="SMART" id="SM00530">
    <property type="entry name" value="HTH_XRE"/>
    <property type="match status" value="1"/>
</dbReference>
<dbReference type="CDD" id="cd00093">
    <property type="entry name" value="HTH_XRE"/>
    <property type="match status" value="1"/>
</dbReference>
<dbReference type="PROSITE" id="PS50943">
    <property type="entry name" value="HTH_CROC1"/>
    <property type="match status" value="1"/>
</dbReference>
<evidence type="ECO:0000313" key="2">
    <source>
        <dbReference type="EMBL" id="RDG30021.1"/>
    </source>
</evidence>
<feature type="domain" description="HTH cro/C1-type" evidence="1">
    <location>
        <begin position="20"/>
        <end position="69"/>
    </location>
</feature>
<comment type="caution">
    <text evidence="2">The sequence shown here is derived from an EMBL/GenBank/DDBJ whole genome shotgun (WGS) entry which is preliminary data.</text>
</comment>
<proteinExistence type="predicted"/>
<gene>
    <name evidence="2" type="ORF">DVH02_34525</name>
</gene>
<sequence>MSEKRQHPPTVRLRRLAAELSRLRNAATLTREDVAEKTGINTATLYRIEKARSRPQKRTLVALLDLYQT</sequence>
<organism evidence="2 3">
    <name type="scientific">Streptomyces corynorhini</name>
    <dbReference type="NCBI Taxonomy" id="2282652"/>
    <lineage>
        <taxon>Bacteria</taxon>
        <taxon>Bacillati</taxon>
        <taxon>Actinomycetota</taxon>
        <taxon>Actinomycetes</taxon>
        <taxon>Kitasatosporales</taxon>
        <taxon>Streptomycetaceae</taxon>
        <taxon>Streptomyces</taxon>
    </lineage>
</organism>
<feature type="non-terminal residue" evidence="2">
    <location>
        <position position="69"/>
    </location>
</feature>
<dbReference type="SUPFAM" id="SSF47413">
    <property type="entry name" value="lambda repressor-like DNA-binding domains"/>
    <property type="match status" value="1"/>
</dbReference>
<evidence type="ECO:0000259" key="1">
    <source>
        <dbReference type="PROSITE" id="PS50943"/>
    </source>
</evidence>
<protein>
    <submittedName>
        <fullName evidence="2">XRE family transcriptional regulator</fullName>
    </submittedName>
</protein>
<accession>A0A370AL10</accession>
<dbReference type="InterPro" id="IPR001387">
    <property type="entry name" value="Cro/C1-type_HTH"/>
</dbReference>
<dbReference type="InterPro" id="IPR010982">
    <property type="entry name" value="Lambda_DNA-bd_dom_sf"/>
</dbReference>
<dbReference type="OrthoDB" id="2109828at201174"/>
<dbReference type="GO" id="GO:0003677">
    <property type="term" value="F:DNA binding"/>
    <property type="evidence" value="ECO:0007669"/>
    <property type="project" value="InterPro"/>
</dbReference>
<dbReference type="AlphaFoldDB" id="A0A370AL10"/>
<evidence type="ECO:0000313" key="3">
    <source>
        <dbReference type="Proteomes" id="UP000253741"/>
    </source>
</evidence>
<dbReference type="Pfam" id="PF13560">
    <property type="entry name" value="HTH_31"/>
    <property type="match status" value="1"/>
</dbReference>
<dbReference type="Gene3D" id="1.10.260.40">
    <property type="entry name" value="lambda repressor-like DNA-binding domains"/>
    <property type="match status" value="1"/>
</dbReference>
<dbReference type="RefSeq" id="WP_147286219.1">
    <property type="nucleotide sequence ID" value="NZ_QQNA01000463.1"/>
</dbReference>